<accession>A0A9P5PI14</accession>
<protein>
    <submittedName>
        <fullName evidence="1">Uncharacterized protein</fullName>
    </submittedName>
</protein>
<dbReference type="AlphaFoldDB" id="A0A9P5PI14"/>
<evidence type="ECO:0000313" key="1">
    <source>
        <dbReference type="EMBL" id="KAF9063592.1"/>
    </source>
</evidence>
<gene>
    <name evidence="1" type="ORF">BDP27DRAFT_1405735</name>
</gene>
<keyword evidence="2" id="KW-1185">Reference proteome</keyword>
<sequence>MRCFTYTSNQKVQGLEILAPKNLSALALIKVPIVVSHYESKIEAIGERAIWGINPVELLGVPAARVPTVAPGPPAQLQPLCVTGREMPRQVMCGEPRRLTDNHCCASARSAGLTTDNVTVSTCRNRNIETNIRCTDSVELLYRVLQTIILKG</sequence>
<organism evidence="1 2">
    <name type="scientific">Rhodocollybia butyracea</name>
    <dbReference type="NCBI Taxonomy" id="206335"/>
    <lineage>
        <taxon>Eukaryota</taxon>
        <taxon>Fungi</taxon>
        <taxon>Dikarya</taxon>
        <taxon>Basidiomycota</taxon>
        <taxon>Agaricomycotina</taxon>
        <taxon>Agaricomycetes</taxon>
        <taxon>Agaricomycetidae</taxon>
        <taxon>Agaricales</taxon>
        <taxon>Marasmiineae</taxon>
        <taxon>Omphalotaceae</taxon>
        <taxon>Rhodocollybia</taxon>
    </lineage>
</organism>
<reference evidence="1" key="1">
    <citation type="submission" date="2020-11" db="EMBL/GenBank/DDBJ databases">
        <authorList>
            <consortium name="DOE Joint Genome Institute"/>
            <person name="Ahrendt S."/>
            <person name="Riley R."/>
            <person name="Andreopoulos W."/>
            <person name="Labutti K."/>
            <person name="Pangilinan J."/>
            <person name="Ruiz-Duenas F.J."/>
            <person name="Barrasa J.M."/>
            <person name="Sanchez-Garcia M."/>
            <person name="Camarero S."/>
            <person name="Miyauchi S."/>
            <person name="Serrano A."/>
            <person name="Linde D."/>
            <person name="Babiker R."/>
            <person name="Drula E."/>
            <person name="Ayuso-Fernandez I."/>
            <person name="Pacheco R."/>
            <person name="Padilla G."/>
            <person name="Ferreira P."/>
            <person name="Barriuso J."/>
            <person name="Kellner H."/>
            <person name="Castanera R."/>
            <person name="Alfaro M."/>
            <person name="Ramirez L."/>
            <person name="Pisabarro A.G."/>
            <person name="Kuo A."/>
            <person name="Tritt A."/>
            <person name="Lipzen A."/>
            <person name="He G."/>
            <person name="Yan M."/>
            <person name="Ng V."/>
            <person name="Cullen D."/>
            <person name="Martin F."/>
            <person name="Rosso M.-N."/>
            <person name="Henrissat B."/>
            <person name="Hibbett D."/>
            <person name="Martinez A.T."/>
            <person name="Grigoriev I.V."/>
        </authorList>
    </citation>
    <scope>NUCLEOTIDE SEQUENCE</scope>
    <source>
        <strain evidence="1">AH 40177</strain>
    </source>
</reference>
<dbReference type="EMBL" id="JADNRY010000143">
    <property type="protein sequence ID" value="KAF9063592.1"/>
    <property type="molecule type" value="Genomic_DNA"/>
</dbReference>
<comment type="caution">
    <text evidence="1">The sequence shown here is derived from an EMBL/GenBank/DDBJ whole genome shotgun (WGS) entry which is preliminary data.</text>
</comment>
<dbReference type="Proteomes" id="UP000772434">
    <property type="component" value="Unassembled WGS sequence"/>
</dbReference>
<name>A0A9P5PI14_9AGAR</name>
<proteinExistence type="predicted"/>
<evidence type="ECO:0000313" key="2">
    <source>
        <dbReference type="Proteomes" id="UP000772434"/>
    </source>
</evidence>